<evidence type="ECO:0000256" key="1">
    <source>
        <dbReference type="ARBA" id="ARBA00004123"/>
    </source>
</evidence>
<dbReference type="SMART" id="SM00355">
    <property type="entry name" value="ZnF_C2H2"/>
    <property type="match status" value="4"/>
</dbReference>
<keyword evidence="6" id="KW-0539">Nucleus</keyword>
<evidence type="ECO:0000256" key="5">
    <source>
        <dbReference type="ARBA" id="ARBA00022833"/>
    </source>
</evidence>
<dbReference type="Proteomes" id="UP000230066">
    <property type="component" value="Unassembled WGS sequence"/>
</dbReference>
<keyword evidence="5" id="KW-0862">Zinc</keyword>
<evidence type="ECO:0000256" key="2">
    <source>
        <dbReference type="ARBA" id="ARBA00022723"/>
    </source>
</evidence>
<keyword evidence="11" id="KW-1185">Reference proteome</keyword>
<keyword evidence="3" id="KW-0677">Repeat</keyword>
<keyword evidence="4 7" id="KW-0863">Zinc-finger</keyword>
<dbReference type="PANTHER" id="PTHR16515">
    <property type="entry name" value="PR DOMAIN ZINC FINGER PROTEIN"/>
    <property type="match status" value="1"/>
</dbReference>
<dbReference type="GO" id="GO:0010468">
    <property type="term" value="P:regulation of gene expression"/>
    <property type="evidence" value="ECO:0007669"/>
    <property type="project" value="TreeGrafter"/>
</dbReference>
<evidence type="ECO:0000256" key="7">
    <source>
        <dbReference type="PROSITE-ProRule" id="PRU00042"/>
    </source>
</evidence>
<dbReference type="PROSITE" id="PS50157">
    <property type="entry name" value="ZINC_FINGER_C2H2_2"/>
    <property type="match status" value="1"/>
</dbReference>
<organism evidence="10 11">
    <name type="scientific">Fasciola hepatica</name>
    <name type="common">Liver fluke</name>
    <dbReference type="NCBI Taxonomy" id="6192"/>
    <lineage>
        <taxon>Eukaryota</taxon>
        <taxon>Metazoa</taxon>
        <taxon>Spiralia</taxon>
        <taxon>Lophotrochozoa</taxon>
        <taxon>Platyhelminthes</taxon>
        <taxon>Trematoda</taxon>
        <taxon>Digenea</taxon>
        <taxon>Plagiorchiida</taxon>
        <taxon>Echinostomata</taxon>
        <taxon>Echinostomatoidea</taxon>
        <taxon>Fasciolidae</taxon>
        <taxon>Fasciola</taxon>
    </lineage>
</organism>
<evidence type="ECO:0000313" key="10">
    <source>
        <dbReference type="EMBL" id="THD21811.1"/>
    </source>
</evidence>
<proteinExistence type="predicted"/>
<comment type="caution">
    <text evidence="10">The sequence shown here is derived from an EMBL/GenBank/DDBJ whole genome shotgun (WGS) entry which is preliminary data.</text>
</comment>
<evidence type="ECO:0000256" key="6">
    <source>
        <dbReference type="ARBA" id="ARBA00023242"/>
    </source>
</evidence>
<dbReference type="GO" id="GO:0008270">
    <property type="term" value="F:zinc ion binding"/>
    <property type="evidence" value="ECO:0007669"/>
    <property type="project" value="UniProtKB-KW"/>
</dbReference>
<dbReference type="EMBL" id="JXXN02003232">
    <property type="protein sequence ID" value="THD21811.1"/>
    <property type="molecule type" value="Genomic_DNA"/>
</dbReference>
<dbReference type="InterPro" id="IPR050331">
    <property type="entry name" value="Zinc_finger"/>
</dbReference>
<accession>A0A4E0R7X3</accession>
<reference evidence="10" key="1">
    <citation type="submission" date="2019-03" db="EMBL/GenBank/DDBJ databases">
        <title>Improved annotation for the trematode Fasciola hepatica.</title>
        <authorList>
            <person name="Choi Y.-J."/>
            <person name="Martin J."/>
            <person name="Mitreva M."/>
        </authorList>
    </citation>
    <scope>NUCLEOTIDE SEQUENCE [LARGE SCALE GENOMIC DNA]</scope>
</reference>
<feature type="region of interest" description="Disordered" evidence="8">
    <location>
        <begin position="246"/>
        <end position="272"/>
    </location>
</feature>
<feature type="domain" description="C2H2-type" evidence="9">
    <location>
        <begin position="102"/>
        <end position="129"/>
    </location>
</feature>
<keyword evidence="2" id="KW-0479">Metal-binding</keyword>
<dbReference type="InterPro" id="IPR013087">
    <property type="entry name" value="Znf_C2H2_type"/>
</dbReference>
<sequence>MSTFGEASHPKNRTKGSVVHRIGKSSASRLPPIATFSQKCIDSHKLVEATLRSSRSIRKRYARCREFYCTWSTCPRALKRIPFLYKCRLKCHMRLHLNKRGFRCSSCDQSFNTTLNWKRHQTIHQESKTYRCPVCSKQFSRSSEWSRCRKHHRLLEEANVARLQPIPTTGHLRSSNFNWSATDRSVTTSLLSGCAPSLIESPGNTPVRLQPYKCPVCPRTRAYTDPGSLRKHMRLYHQDYRTKQLLTNSRTSTSTFEGQATASPERAHSETTPMVSMVQPLLIPVTTTEKVNNANASDLSVVAVSGYYPEQFIVGPVWVHGSSQEAVRNAEAHHCVDDSHVQPTVSSFAYRSSSCKLDGFTSASFQSSAGTVQPMHSLDAQYHVVQPREQIAEEEDDTQRWNVPVDLCNSALCLQTVSDKMIDFPVCTLTTEKSMVPSQLEAENADLVTVLSDSALLSENAALDLTEPLPYIAVPVGNDVIDLSGDATFTLNPLDPIDLSAPQPQRKDNNDRTIFAHTSDDVAVSGCGFLRLSQPFCSWDPEPGFSFTDLLINDFDDPDTIFNHILSNDLSVHSSPCKTAVPTTSHASANLKTVGPQPPPLDLRLPHAPMFSF</sequence>
<dbReference type="Gene3D" id="3.30.160.60">
    <property type="entry name" value="Classic Zinc Finger"/>
    <property type="match status" value="2"/>
</dbReference>
<name>A0A4E0R7X3_FASHE</name>
<dbReference type="Pfam" id="PF00096">
    <property type="entry name" value="zf-C2H2"/>
    <property type="match status" value="1"/>
</dbReference>
<evidence type="ECO:0000256" key="8">
    <source>
        <dbReference type="SAM" id="MobiDB-lite"/>
    </source>
</evidence>
<dbReference type="GO" id="GO:0005634">
    <property type="term" value="C:nucleus"/>
    <property type="evidence" value="ECO:0007669"/>
    <property type="project" value="UniProtKB-SubCell"/>
</dbReference>
<dbReference type="PANTHER" id="PTHR16515:SF66">
    <property type="entry name" value="C2H2-TYPE DOMAIN-CONTAINING PROTEIN"/>
    <property type="match status" value="1"/>
</dbReference>
<protein>
    <recommendedName>
        <fullName evidence="9">C2H2-type domain-containing protein</fullName>
    </recommendedName>
</protein>
<dbReference type="InterPro" id="IPR036236">
    <property type="entry name" value="Znf_C2H2_sf"/>
</dbReference>
<comment type="subcellular location">
    <subcellularLocation>
        <location evidence="1">Nucleus</location>
    </subcellularLocation>
</comment>
<dbReference type="AlphaFoldDB" id="A0A4E0R7X3"/>
<evidence type="ECO:0000256" key="4">
    <source>
        <dbReference type="ARBA" id="ARBA00022771"/>
    </source>
</evidence>
<evidence type="ECO:0000259" key="9">
    <source>
        <dbReference type="PROSITE" id="PS50157"/>
    </source>
</evidence>
<gene>
    <name evidence="10" type="ORF">D915_007338</name>
</gene>
<dbReference type="SUPFAM" id="SSF57667">
    <property type="entry name" value="beta-beta-alpha zinc fingers"/>
    <property type="match status" value="2"/>
</dbReference>
<evidence type="ECO:0000256" key="3">
    <source>
        <dbReference type="ARBA" id="ARBA00022737"/>
    </source>
</evidence>
<feature type="region of interest" description="Disordered" evidence="8">
    <location>
        <begin position="1"/>
        <end position="24"/>
    </location>
</feature>
<dbReference type="PROSITE" id="PS00028">
    <property type="entry name" value="ZINC_FINGER_C2H2_1"/>
    <property type="match status" value="1"/>
</dbReference>
<evidence type="ECO:0000313" key="11">
    <source>
        <dbReference type="Proteomes" id="UP000230066"/>
    </source>
</evidence>
<feature type="compositionally biased region" description="Polar residues" evidence="8">
    <location>
        <begin position="246"/>
        <end position="262"/>
    </location>
</feature>